<dbReference type="EMBL" id="CP029189">
    <property type="protein sequence ID" value="QES54209.1"/>
    <property type="molecule type" value="Genomic_DNA"/>
</dbReference>
<gene>
    <name evidence="2" type="ORF">DEJ51_08115</name>
</gene>
<evidence type="ECO:0000313" key="2">
    <source>
        <dbReference type="EMBL" id="QES54209.1"/>
    </source>
</evidence>
<name>A0A5P2DN53_STRVZ</name>
<accession>A0A5P2DN53</accession>
<evidence type="ECO:0000313" key="3">
    <source>
        <dbReference type="Proteomes" id="UP000324101"/>
    </source>
</evidence>
<protein>
    <submittedName>
        <fullName evidence="2">Uncharacterized protein</fullName>
    </submittedName>
</protein>
<organism evidence="2 3">
    <name type="scientific">Streptomyces venezuelae</name>
    <dbReference type="NCBI Taxonomy" id="54571"/>
    <lineage>
        <taxon>Bacteria</taxon>
        <taxon>Bacillati</taxon>
        <taxon>Actinomycetota</taxon>
        <taxon>Actinomycetes</taxon>
        <taxon>Kitasatosporales</taxon>
        <taxon>Streptomycetaceae</taxon>
        <taxon>Streptomyces</taxon>
    </lineage>
</organism>
<proteinExistence type="predicted"/>
<evidence type="ECO:0000256" key="1">
    <source>
        <dbReference type="SAM" id="MobiDB-lite"/>
    </source>
</evidence>
<sequence>MSPDGLDGGRRLSAASDAPGRPPPPAPESAAPTAAGAAPHRSERSWTTLPASARAAALPTTQPAETASAREIRKQAMRRSVNSRA</sequence>
<feature type="region of interest" description="Disordered" evidence="1">
    <location>
        <begin position="1"/>
        <end position="85"/>
    </location>
</feature>
<dbReference type="AlphaFoldDB" id="A0A5P2DN53"/>
<reference evidence="2 3" key="1">
    <citation type="submission" date="2018-05" db="EMBL/GenBank/DDBJ databases">
        <title>Streptomyces venezuelae.</title>
        <authorList>
            <person name="Kim W."/>
            <person name="Lee N."/>
            <person name="Cho B.-K."/>
        </authorList>
    </citation>
    <scope>NUCLEOTIDE SEQUENCE [LARGE SCALE GENOMIC DNA]</scope>
    <source>
        <strain evidence="2 3">ATCC 21018</strain>
    </source>
</reference>
<dbReference type="Proteomes" id="UP000324101">
    <property type="component" value="Chromosome"/>
</dbReference>
<feature type="compositionally biased region" description="Low complexity" evidence="1">
    <location>
        <begin position="28"/>
        <end position="39"/>
    </location>
</feature>